<dbReference type="PANTHER" id="PTHR23407:SF1">
    <property type="entry name" value="5-FORMYLTETRAHYDROFOLATE CYCLO-LIGASE"/>
    <property type="match status" value="1"/>
</dbReference>
<reference evidence="6 7" key="1">
    <citation type="submission" date="2019-03" db="EMBL/GenBank/DDBJ databases">
        <title>Genomic Encyclopedia of Type Strains, Phase IV (KMG-IV): sequencing the most valuable type-strain genomes for metagenomic binning, comparative biology and taxonomic classification.</title>
        <authorList>
            <person name="Goeker M."/>
        </authorList>
    </citation>
    <scope>NUCLEOTIDE SEQUENCE [LARGE SCALE GENOMIC DNA]</scope>
    <source>
        <strain evidence="6 7">DSM 103923</strain>
    </source>
</reference>
<gene>
    <name evidence="6" type="ORF">EDC61_106127</name>
</gene>
<dbReference type="RefSeq" id="WP_126463779.1">
    <property type="nucleotide sequence ID" value="NZ_AP018721.1"/>
</dbReference>
<proteinExistence type="inferred from homology"/>
<evidence type="ECO:0000256" key="5">
    <source>
        <dbReference type="RuleBase" id="RU361279"/>
    </source>
</evidence>
<evidence type="ECO:0000256" key="4">
    <source>
        <dbReference type="PIRSR" id="PIRSR006806-1"/>
    </source>
</evidence>
<dbReference type="EMBL" id="SLZY01000006">
    <property type="protein sequence ID" value="TCS72212.1"/>
    <property type="molecule type" value="Genomic_DNA"/>
</dbReference>
<keyword evidence="3 4" id="KW-0067">ATP-binding</keyword>
<dbReference type="InterPro" id="IPR037171">
    <property type="entry name" value="NagB/RpiA_transferase-like"/>
</dbReference>
<keyword evidence="7" id="KW-1185">Reference proteome</keyword>
<dbReference type="GO" id="GO:0046872">
    <property type="term" value="F:metal ion binding"/>
    <property type="evidence" value="ECO:0007669"/>
    <property type="project" value="UniProtKB-KW"/>
</dbReference>
<evidence type="ECO:0000313" key="7">
    <source>
        <dbReference type="Proteomes" id="UP000295135"/>
    </source>
</evidence>
<feature type="binding site" evidence="4">
    <location>
        <begin position="9"/>
        <end position="13"/>
    </location>
    <ligand>
        <name>ATP</name>
        <dbReference type="ChEBI" id="CHEBI:30616"/>
    </ligand>
</feature>
<keyword evidence="5" id="KW-0460">Magnesium</keyword>
<evidence type="ECO:0000256" key="1">
    <source>
        <dbReference type="ARBA" id="ARBA00010638"/>
    </source>
</evidence>
<accession>A0A4R3JW21</accession>
<dbReference type="GO" id="GO:0035999">
    <property type="term" value="P:tetrahydrofolate interconversion"/>
    <property type="evidence" value="ECO:0007669"/>
    <property type="project" value="TreeGrafter"/>
</dbReference>
<dbReference type="PIRSF" id="PIRSF006806">
    <property type="entry name" value="FTHF_cligase"/>
    <property type="match status" value="1"/>
</dbReference>
<dbReference type="AlphaFoldDB" id="A0A4R3JW21"/>
<name>A0A4R3JW21_9PROT</name>
<dbReference type="OrthoDB" id="9801938at2"/>
<comment type="caution">
    <text evidence="6">The sequence shown here is derived from an EMBL/GenBank/DDBJ whole genome shotgun (WGS) entry which is preliminary data.</text>
</comment>
<keyword evidence="2 4" id="KW-0547">Nucleotide-binding</keyword>
<dbReference type="Proteomes" id="UP000295135">
    <property type="component" value="Unassembled WGS sequence"/>
</dbReference>
<keyword evidence="6" id="KW-0436">Ligase</keyword>
<dbReference type="GO" id="GO:0009396">
    <property type="term" value="P:folic acid-containing compound biosynthetic process"/>
    <property type="evidence" value="ECO:0007669"/>
    <property type="project" value="TreeGrafter"/>
</dbReference>
<comment type="similarity">
    <text evidence="1 5">Belongs to the 5-formyltetrahydrofolate cyclo-ligase family.</text>
</comment>
<organism evidence="6 7">
    <name type="scientific">Sulfuritortus calidifontis</name>
    <dbReference type="NCBI Taxonomy" id="1914471"/>
    <lineage>
        <taxon>Bacteria</taxon>
        <taxon>Pseudomonadati</taxon>
        <taxon>Pseudomonadota</taxon>
        <taxon>Betaproteobacteria</taxon>
        <taxon>Nitrosomonadales</taxon>
        <taxon>Thiobacillaceae</taxon>
        <taxon>Sulfuritortus</taxon>
    </lineage>
</organism>
<dbReference type="NCBIfam" id="TIGR02727">
    <property type="entry name" value="MTHFS_bact"/>
    <property type="match status" value="1"/>
</dbReference>
<dbReference type="GO" id="GO:0030272">
    <property type="term" value="F:5-formyltetrahydrofolate cyclo-ligase activity"/>
    <property type="evidence" value="ECO:0007669"/>
    <property type="project" value="UniProtKB-EC"/>
</dbReference>
<evidence type="ECO:0000256" key="2">
    <source>
        <dbReference type="ARBA" id="ARBA00022741"/>
    </source>
</evidence>
<dbReference type="InterPro" id="IPR024185">
    <property type="entry name" value="FTHF_cligase-like_sf"/>
</dbReference>
<dbReference type="EC" id="6.3.3.2" evidence="5"/>
<dbReference type="GO" id="GO:0005524">
    <property type="term" value="F:ATP binding"/>
    <property type="evidence" value="ECO:0007669"/>
    <property type="project" value="UniProtKB-KW"/>
</dbReference>
<evidence type="ECO:0000256" key="3">
    <source>
        <dbReference type="ARBA" id="ARBA00022840"/>
    </source>
</evidence>
<dbReference type="PANTHER" id="PTHR23407">
    <property type="entry name" value="ATPASE INHIBITOR/5-FORMYLTETRAHYDROFOLATE CYCLO-LIGASE"/>
    <property type="match status" value="1"/>
</dbReference>
<protein>
    <recommendedName>
        <fullName evidence="5">5-formyltetrahydrofolate cyclo-ligase</fullName>
        <ecNumber evidence="5">6.3.3.2</ecNumber>
    </recommendedName>
</protein>
<sequence>MNTSAIPDKKTLRGQLRRARNAVGRAERQLAARRIVRRALHLRLLRQGRRIGFYIPNQGELDILPLLERARALGVDCYLPQLPLRALKKLWFTRLGEKPQHWSLNRFGIPEYHDRSDKRLRIAQLDLVFVPLLGFDDQGYRIGMGGGFYDASLAFLHRRRRWRRPRLVGVAFDCQHVPAVPYDPWDVPLNLAITEKRAYRFYSPR</sequence>
<comment type="cofactor">
    <cofactor evidence="5">
        <name>Mg(2+)</name>
        <dbReference type="ChEBI" id="CHEBI:18420"/>
    </cofactor>
</comment>
<dbReference type="SUPFAM" id="SSF100950">
    <property type="entry name" value="NagB/RpiA/CoA transferase-like"/>
    <property type="match status" value="1"/>
</dbReference>
<evidence type="ECO:0000313" key="6">
    <source>
        <dbReference type="EMBL" id="TCS72212.1"/>
    </source>
</evidence>
<dbReference type="Gene3D" id="3.40.50.10420">
    <property type="entry name" value="NagB/RpiA/CoA transferase-like"/>
    <property type="match status" value="1"/>
</dbReference>
<feature type="binding site" evidence="4">
    <location>
        <position position="55"/>
    </location>
    <ligand>
        <name>substrate</name>
    </ligand>
</feature>
<feature type="binding site" evidence="4">
    <location>
        <begin position="141"/>
        <end position="149"/>
    </location>
    <ligand>
        <name>ATP</name>
        <dbReference type="ChEBI" id="CHEBI:30616"/>
    </ligand>
</feature>
<keyword evidence="5" id="KW-0479">Metal-binding</keyword>
<dbReference type="Pfam" id="PF01812">
    <property type="entry name" value="5-FTHF_cyc-lig"/>
    <property type="match status" value="1"/>
</dbReference>
<comment type="catalytic activity">
    <reaction evidence="5">
        <text>(6S)-5-formyl-5,6,7,8-tetrahydrofolate + ATP = (6R)-5,10-methenyltetrahydrofolate + ADP + phosphate</text>
        <dbReference type="Rhea" id="RHEA:10488"/>
        <dbReference type="ChEBI" id="CHEBI:30616"/>
        <dbReference type="ChEBI" id="CHEBI:43474"/>
        <dbReference type="ChEBI" id="CHEBI:57455"/>
        <dbReference type="ChEBI" id="CHEBI:57457"/>
        <dbReference type="ChEBI" id="CHEBI:456216"/>
        <dbReference type="EC" id="6.3.3.2"/>
    </reaction>
</comment>
<feature type="binding site" evidence="4">
    <location>
        <position position="60"/>
    </location>
    <ligand>
        <name>substrate</name>
    </ligand>
</feature>
<dbReference type="InterPro" id="IPR002698">
    <property type="entry name" value="FTHF_cligase"/>
</dbReference>